<reference evidence="2 3" key="1">
    <citation type="submission" date="2015-07" db="EMBL/GenBank/DDBJ databases">
        <authorList>
            <person name="Ju K.-S."/>
            <person name="Doroghazi J.R."/>
            <person name="Metcalf W.W."/>
        </authorList>
    </citation>
    <scope>NUCLEOTIDE SEQUENCE [LARGE SCALE GENOMIC DNA]</scope>
    <source>
        <strain evidence="2 3">NRRL B-3589</strain>
    </source>
</reference>
<proteinExistence type="predicted"/>
<evidence type="ECO:0000313" key="2">
    <source>
        <dbReference type="EMBL" id="KOG52005.1"/>
    </source>
</evidence>
<keyword evidence="3" id="KW-1185">Reference proteome</keyword>
<comment type="caution">
    <text evidence="2">The sequence shown here is derived from an EMBL/GenBank/DDBJ whole genome shotgun (WGS) entry which is preliminary data.</text>
</comment>
<evidence type="ECO:0000256" key="1">
    <source>
        <dbReference type="SAM" id="MobiDB-lite"/>
    </source>
</evidence>
<organism evidence="2 3">
    <name type="scientific">Streptomyces varsoviensis</name>
    <dbReference type="NCBI Taxonomy" id="67373"/>
    <lineage>
        <taxon>Bacteria</taxon>
        <taxon>Bacillati</taxon>
        <taxon>Actinomycetota</taxon>
        <taxon>Actinomycetes</taxon>
        <taxon>Kitasatosporales</taxon>
        <taxon>Streptomycetaceae</taxon>
        <taxon>Streptomyces</taxon>
    </lineage>
</organism>
<sequence length="66" mass="6734">MKSAARAELARMIAERGVNGALLVFTDPPEELGVRHQAEAGAPDTAVRLGAEDVSDGTGEGASWGA</sequence>
<dbReference type="EMBL" id="LGUT01004378">
    <property type="protein sequence ID" value="KOG52005.1"/>
    <property type="molecule type" value="Genomic_DNA"/>
</dbReference>
<feature type="region of interest" description="Disordered" evidence="1">
    <location>
        <begin position="37"/>
        <end position="66"/>
    </location>
</feature>
<name>A0ABR5ISC8_9ACTN</name>
<protein>
    <submittedName>
        <fullName evidence="2">Uncharacterized protein</fullName>
    </submittedName>
</protein>
<accession>A0ABR5ISC8</accession>
<dbReference type="RefSeq" id="WP_030886690.1">
    <property type="nucleotide sequence ID" value="NZ_JBIRHZ010000015.1"/>
</dbReference>
<gene>
    <name evidence="2" type="ORF">ADK38_44420</name>
</gene>
<evidence type="ECO:0000313" key="3">
    <source>
        <dbReference type="Proteomes" id="UP000037020"/>
    </source>
</evidence>
<dbReference type="Proteomes" id="UP000037020">
    <property type="component" value="Unassembled WGS sequence"/>
</dbReference>